<keyword evidence="6 8" id="KW-0472">Membrane</keyword>
<comment type="subcellular location">
    <subcellularLocation>
        <location evidence="1 8">Cell membrane</location>
        <topology evidence="1 8">Multi-pass membrane protein</topology>
    </subcellularLocation>
</comment>
<reference evidence="9" key="2">
    <citation type="submission" date="2021-03" db="EMBL/GenBank/DDBJ databases">
        <title>Clinical and molecular characterization of Acinetobacter seifertii in Taiwan.</title>
        <authorList>
            <person name="Li L.-H."/>
            <person name="Yang Y.-S."/>
            <person name="Sun J.-R."/>
            <person name="Huang T.-W."/>
            <person name="Huang W.-C."/>
            <person name="Wang Y.-C."/>
            <person name="Kuo T.-H."/>
            <person name="Kuo S.-C."/>
            <person name="Chen T.-L."/>
        </authorList>
    </citation>
    <scope>NUCLEOTIDE SEQUENCE</scope>
    <source>
        <strain evidence="9">AS39</strain>
    </source>
</reference>
<feature type="transmembrane region" description="Helical" evidence="8">
    <location>
        <begin position="303"/>
        <end position="326"/>
    </location>
</feature>
<evidence type="ECO:0000256" key="7">
    <source>
        <dbReference type="ARBA" id="ARBA00024202"/>
    </source>
</evidence>
<keyword evidence="2 8" id="KW-0813">Transport</keyword>
<feature type="transmembrane region" description="Helical" evidence="8">
    <location>
        <begin position="7"/>
        <end position="25"/>
    </location>
</feature>
<evidence type="ECO:0000256" key="1">
    <source>
        <dbReference type="ARBA" id="ARBA00004651"/>
    </source>
</evidence>
<dbReference type="InterPro" id="IPR035906">
    <property type="entry name" value="MetI-like_sf"/>
</dbReference>
<dbReference type="SUPFAM" id="SSF161098">
    <property type="entry name" value="MetI-like"/>
    <property type="match status" value="1"/>
</dbReference>
<evidence type="ECO:0000313" key="9">
    <source>
        <dbReference type="EMBL" id="QNX73318.1"/>
    </source>
</evidence>
<accession>A0A7H2VAD5</accession>
<name>A0A7H2VAD5_9GAMM</name>
<gene>
    <name evidence="9" type="ORF">IC776_05505</name>
</gene>
<evidence type="ECO:0000256" key="3">
    <source>
        <dbReference type="ARBA" id="ARBA00022475"/>
    </source>
</evidence>
<evidence type="ECO:0000256" key="2">
    <source>
        <dbReference type="ARBA" id="ARBA00022448"/>
    </source>
</evidence>
<dbReference type="RefSeq" id="WP_191012829.1">
    <property type="nucleotide sequence ID" value="NZ_CP061550.1"/>
</dbReference>
<dbReference type="Pfam" id="PF19300">
    <property type="entry name" value="BPD_transp_1_N"/>
    <property type="match status" value="1"/>
</dbReference>
<feature type="transmembrane region" description="Helical" evidence="8">
    <location>
        <begin position="97"/>
        <end position="118"/>
    </location>
</feature>
<feature type="transmembrane region" description="Helical" evidence="8">
    <location>
        <begin position="256"/>
        <end position="283"/>
    </location>
</feature>
<dbReference type="Proteomes" id="UP000516666">
    <property type="component" value="Chromosome"/>
</dbReference>
<dbReference type="GO" id="GO:0055085">
    <property type="term" value="P:transmembrane transport"/>
    <property type="evidence" value="ECO:0007669"/>
    <property type="project" value="InterPro"/>
</dbReference>
<feature type="transmembrane region" description="Helical" evidence="8">
    <location>
        <begin position="202"/>
        <end position="221"/>
    </location>
</feature>
<evidence type="ECO:0000256" key="6">
    <source>
        <dbReference type="ARBA" id="ARBA00023136"/>
    </source>
</evidence>
<dbReference type="PANTHER" id="PTHR43163">
    <property type="entry name" value="DIPEPTIDE TRANSPORT SYSTEM PERMEASE PROTEIN DPPB-RELATED"/>
    <property type="match status" value="1"/>
</dbReference>
<reference evidence="9" key="1">
    <citation type="submission" date="2020-09" db="EMBL/GenBank/DDBJ databases">
        <authorList>
            <person name="Chen F.-J."/>
            <person name="Lee Y.-T."/>
        </authorList>
    </citation>
    <scope>NUCLEOTIDE SEQUENCE [LARGE SCALE GENOMIC DNA]</scope>
    <source>
        <strain evidence="9">AS39</strain>
    </source>
</reference>
<evidence type="ECO:0000256" key="8">
    <source>
        <dbReference type="RuleBase" id="RU363032"/>
    </source>
</evidence>
<comment type="similarity">
    <text evidence="7">Belongs to the binding-protein-dependent transport system permease family. OppBC subfamily.</text>
</comment>
<protein>
    <submittedName>
        <fullName evidence="9">ABC transporter permease</fullName>
    </submittedName>
</protein>
<dbReference type="InterPro" id="IPR045621">
    <property type="entry name" value="BPD_transp_1_N"/>
</dbReference>
<dbReference type="InterPro" id="IPR000515">
    <property type="entry name" value="MetI-like"/>
</dbReference>
<dbReference type="PANTHER" id="PTHR43163:SF6">
    <property type="entry name" value="DIPEPTIDE TRANSPORT SYSTEM PERMEASE PROTEIN DPPB-RELATED"/>
    <property type="match status" value="1"/>
</dbReference>
<keyword evidence="4 8" id="KW-0812">Transmembrane</keyword>
<keyword evidence="5 8" id="KW-1133">Transmembrane helix</keyword>
<proteinExistence type="inferred from homology"/>
<dbReference type="PROSITE" id="PS50928">
    <property type="entry name" value="ABC_TM1"/>
    <property type="match status" value="1"/>
</dbReference>
<dbReference type="CDD" id="cd06261">
    <property type="entry name" value="TM_PBP2"/>
    <property type="match status" value="1"/>
</dbReference>
<keyword evidence="3" id="KW-1003">Cell membrane</keyword>
<sequence length="337" mass="38227">MNRSINFFISIFFIFLISFFLIRLAPGDPVLLMLGDRGNDPAQYRVMMESLGLNYPLYEQFKIYTINIFTGNFGHSIVSGKSIILELLPRWKASFELGLIVFIFSFFIGGMLGIYLAYNFNTKKEKILSSSMLVVYCIPIFWLGLLLINIFSLKFNLFPVSGRVGYDFDITPYTGFYLIDSLIGDNYKNYGFTAFFSCLNHMILPIITMSIVPIVSIAKITKVSILEVLRKDYILTAKSLGMSESSIFFKHVLRNILVPVLTISSLYLINVTVAGAILTETIFSWPGIGRFLVTSVLSRDYPVIQIVVLFIGVFILIVNLILEILVKIIDPKQRVKV</sequence>
<dbReference type="AlphaFoldDB" id="A0A7H2VAD5"/>
<evidence type="ECO:0000256" key="4">
    <source>
        <dbReference type="ARBA" id="ARBA00022692"/>
    </source>
</evidence>
<evidence type="ECO:0000256" key="5">
    <source>
        <dbReference type="ARBA" id="ARBA00022989"/>
    </source>
</evidence>
<dbReference type="Gene3D" id="1.10.3720.10">
    <property type="entry name" value="MetI-like"/>
    <property type="match status" value="1"/>
</dbReference>
<dbReference type="EMBL" id="CP061646">
    <property type="protein sequence ID" value="QNX73318.1"/>
    <property type="molecule type" value="Genomic_DNA"/>
</dbReference>
<feature type="transmembrane region" description="Helical" evidence="8">
    <location>
        <begin position="130"/>
        <end position="151"/>
    </location>
</feature>
<dbReference type="GO" id="GO:0005886">
    <property type="term" value="C:plasma membrane"/>
    <property type="evidence" value="ECO:0007669"/>
    <property type="project" value="UniProtKB-SubCell"/>
</dbReference>
<organism evidence="9">
    <name type="scientific">Acinetobacter seifertii</name>
    <dbReference type="NCBI Taxonomy" id="1530123"/>
    <lineage>
        <taxon>Bacteria</taxon>
        <taxon>Pseudomonadati</taxon>
        <taxon>Pseudomonadota</taxon>
        <taxon>Gammaproteobacteria</taxon>
        <taxon>Moraxellales</taxon>
        <taxon>Moraxellaceae</taxon>
        <taxon>Acinetobacter</taxon>
        <taxon>Acinetobacter calcoaceticus/baumannii complex</taxon>
    </lineage>
</organism>
<dbReference type="Pfam" id="PF00528">
    <property type="entry name" value="BPD_transp_1"/>
    <property type="match status" value="1"/>
</dbReference>